<gene>
    <name evidence="1" type="ORF">Ssi02_45990</name>
</gene>
<reference evidence="1" key="1">
    <citation type="submission" date="2021-01" db="EMBL/GenBank/DDBJ databases">
        <title>Whole genome shotgun sequence of Sinosporangium siamense NBRC 109515.</title>
        <authorList>
            <person name="Komaki H."/>
            <person name="Tamura T."/>
        </authorList>
    </citation>
    <scope>NUCLEOTIDE SEQUENCE</scope>
    <source>
        <strain evidence="1">NBRC 109515</strain>
    </source>
</reference>
<evidence type="ECO:0000313" key="1">
    <source>
        <dbReference type="EMBL" id="GII94368.1"/>
    </source>
</evidence>
<sequence length="130" mass="13580">MHLVARLLPTPHFEAAQADSTAALLGPSGSYSHVLIKPSGSAFACWLVDQEIAVVTEGGEVAFACGGSHTQTLALAQSLIARLPGVTTTTITNGSAPSPAHWKAVESLRERYALPAIVYAADTLPDRLMV</sequence>
<comment type="caution">
    <text evidence="1">The sequence shown here is derived from an EMBL/GenBank/DDBJ whole genome shotgun (WGS) entry which is preliminary data.</text>
</comment>
<accession>A0A919V8E5</accession>
<protein>
    <submittedName>
        <fullName evidence="1">Uncharacterized protein</fullName>
    </submittedName>
</protein>
<dbReference type="Proteomes" id="UP000606172">
    <property type="component" value="Unassembled WGS sequence"/>
</dbReference>
<dbReference type="EMBL" id="BOOW01000029">
    <property type="protein sequence ID" value="GII94368.1"/>
    <property type="molecule type" value="Genomic_DNA"/>
</dbReference>
<evidence type="ECO:0000313" key="2">
    <source>
        <dbReference type="Proteomes" id="UP000606172"/>
    </source>
</evidence>
<dbReference type="AlphaFoldDB" id="A0A919V8E5"/>
<keyword evidence="2" id="KW-1185">Reference proteome</keyword>
<proteinExistence type="predicted"/>
<name>A0A919V8E5_9ACTN</name>
<organism evidence="1 2">
    <name type="scientific">Sinosporangium siamense</name>
    <dbReference type="NCBI Taxonomy" id="1367973"/>
    <lineage>
        <taxon>Bacteria</taxon>
        <taxon>Bacillati</taxon>
        <taxon>Actinomycetota</taxon>
        <taxon>Actinomycetes</taxon>
        <taxon>Streptosporangiales</taxon>
        <taxon>Streptosporangiaceae</taxon>
        <taxon>Sinosporangium</taxon>
    </lineage>
</organism>